<feature type="non-terminal residue" evidence="4">
    <location>
        <position position="1"/>
    </location>
</feature>
<comment type="caution">
    <text evidence="4">The sequence shown here is derived from an EMBL/GenBank/DDBJ whole genome shotgun (WGS) entry which is preliminary data.</text>
</comment>
<organism evidence="4 5">
    <name type="scientific">Kipferlia bialata</name>
    <dbReference type="NCBI Taxonomy" id="797122"/>
    <lineage>
        <taxon>Eukaryota</taxon>
        <taxon>Metamonada</taxon>
        <taxon>Carpediemonas-like organisms</taxon>
        <taxon>Kipferlia</taxon>
    </lineage>
</organism>
<evidence type="ECO:0000259" key="3">
    <source>
        <dbReference type="PROSITE" id="PS50157"/>
    </source>
</evidence>
<dbReference type="EMBL" id="BDIP01002253">
    <property type="protein sequence ID" value="GIQ85994.1"/>
    <property type="molecule type" value="Genomic_DNA"/>
</dbReference>
<dbReference type="InterPro" id="IPR013087">
    <property type="entry name" value="Znf_C2H2_type"/>
</dbReference>
<dbReference type="AlphaFoldDB" id="A0A9K3GJB8"/>
<dbReference type="InterPro" id="IPR036236">
    <property type="entry name" value="Znf_C2H2_sf"/>
</dbReference>
<gene>
    <name evidence="4" type="ORF">KIPB_007762</name>
</gene>
<protein>
    <recommendedName>
        <fullName evidence="3">C2H2-type domain-containing protein</fullName>
    </recommendedName>
</protein>
<evidence type="ECO:0000313" key="5">
    <source>
        <dbReference type="Proteomes" id="UP000265618"/>
    </source>
</evidence>
<dbReference type="SMART" id="SM00355">
    <property type="entry name" value="ZnF_C2H2"/>
    <property type="match status" value="2"/>
</dbReference>
<dbReference type="Proteomes" id="UP000265618">
    <property type="component" value="Unassembled WGS sequence"/>
</dbReference>
<dbReference type="GO" id="GO:0008270">
    <property type="term" value="F:zinc ion binding"/>
    <property type="evidence" value="ECO:0007669"/>
    <property type="project" value="UniProtKB-KW"/>
</dbReference>
<keyword evidence="1" id="KW-0479">Metal-binding</keyword>
<evidence type="ECO:0000256" key="1">
    <source>
        <dbReference type="PROSITE-ProRule" id="PRU00042"/>
    </source>
</evidence>
<dbReference type="Gene3D" id="3.30.160.60">
    <property type="entry name" value="Classic Zinc Finger"/>
    <property type="match status" value="1"/>
</dbReference>
<keyword evidence="5" id="KW-1185">Reference proteome</keyword>
<accession>A0A9K3GJB8</accession>
<dbReference type="PROSITE" id="PS50157">
    <property type="entry name" value="ZINC_FINGER_C2H2_2"/>
    <property type="match status" value="1"/>
</dbReference>
<dbReference type="PROSITE" id="PS00028">
    <property type="entry name" value="ZINC_FINGER_C2H2_1"/>
    <property type="match status" value="1"/>
</dbReference>
<keyword evidence="1" id="KW-0863">Zinc-finger</keyword>
<keyword evidence="1" id="KW-0862">Zinc</keyword>
<name>A0A9K3GJB8_9EUKA</name>
<sequence length="256" mass="28788">RSSLASVQTGSILAPLAVAAYKEKQKQESMRLQRKYGELLLAHPEWEESTEYGALYVQSCEQSVIAQENAAMLVEARQEIERQQKVIEQWERKEKERREKQAGVGSEKHASHKEENLLEVRQKEELCRIAIFHCDECDSFFDSLKNLLHHEASHHGLHGSTFPCHTCGREFETRLDRLQHVIASGACGGEQAAFKLYLSSMAEEDCTYLKGDGSKSEVLEGVTECESSEDTDPAVDTVCVSPPVSKGTEHVTLFFN</sequence>
<evidence type="ECO:0000313" key="4">
    <source>
        <dbReference type="EMBL" id="GIQ85994.1"/>
    </source>
</evidence>
<feature type="domain" description="C2H2-type" evidence="3">
    <location>
        <begin position="132"/>
        <end position="159"/>
    </location>
</feature>
<dbReference type="SUPFAM" id="SSF57667">
    <property type="entry name" value="beta-beta-alpha zinc fingers"/>
    <property type="match status" value="1"/>
</dbReference>
<evidence type="ECO:0000256" key="2">
    <source>
        <dbReference type="SAM" id="MobiDB-lite"/>
    </source>
</evidence>
<reference evidence="4 5" key="1">
    <citation type="journal article" date="2018" name="PLoS ONE">
        <title>The draft genome of Kipferlia bialata reveals reductive genome evolution in fornicate parasites.</title>
        <authorList>
            <person name="Tanifuji G."/>
            <person name="Takabayashi S."/>
            <person name="Kume K."/>
            <person name="Takagi M."/>
            <person name="Nakayama T."/>
            <person name="Kamikawa R."/>
            <person name="Inagaki Y."/>
            <person name="Hashimoto T."/>
        </authorList>
    </citation>
    <scope>NUCLEOTIDE SEQUENCE [LARGE SCALE GENOMIC DNA]</scope>
    <source>
        <strain evidence="4">NY0173</strain>
    </source>
</reference>
<proteinExistence type="predicted"/>
<feature type="region of interest" description="Disordered" evidence="2">
    <location>
        <begin position="94"/>
        <end position="113"/>
    </location>
</feature>